<dbReference type="GO" id="GO:0071972">
    <property type="term" value="F:peptidoglycan L,D-transpeptidase activity"/>
    <property type="evidence" value="ECO:0007669"/>
    <property type="project" value="TreeGrafter"/>
</dbReference>
<comment type="caution">
    <text evidence="5">The sequence shown here is derived from an EMBL/GenBank/DDBJ whole genome shotgun (WGS) entry which is preliminary data.</text>
</comment>
<gene>
    <name evidence="5" type="ORF">A3B37_02730</name>
</gene>
<dbReference type="InterPro" id="IPR050515">
    <property type="entry name" value="Beta-lactam/transpept"/>
</dbReference>
<dbReference type="InterPro" id="IPR012338">
    <property type="entry name" value="Beta-lactam/transpept-like"/>
</dbReference>
<evidence type="ECO:0008006" key="7">
    <source>
        <dbReference type="Google" id="ProtNLM"/>
    </source>
</evidence>
<evidence type="ECO:0000259" key="4">
    <source>
        <dbReference type="Pfam" id="PF03717"/>
    </source>
</evidence>
<evidence type="ECO:0000313" key="5">
    <source>
        <dbReference type="EMBL" id="OHA08741.1"/>
    </source>
</evidence>
<dbReference type="Pfam" id="PF03717">
    <property type="entry name" value="PBP_dimer"/>
    <property type="match status" value="1"/>
</dbReference>
<feature type="domain" description="Penicillin-binding protein transpeptidase" evidence="3">
    <location>
        <begin position="80"/>
        <end position="413"/>
    </location>
</feature>
<dbReference type="SUPFAM" id="SSF56601">
    <property type="entry name" value="beta-lactamase/transpeptidase-like"/>
    <property type="match status" value="1"/>
</dbReference>
<accession>A0A1G2LD32</accession>
<reference evidence="5 6" key="1">
    <citation type="journal article" date="2016" name="Nat. Commun.">
        <title>Thousands of microbial genomes shed light on interconnected biogeochemical processes in an aquifer system.</title>
        <authorList>
            <person name="Anantharaman K."/>
            <person name="Brown C.T."/>
            <person name="Hug L.A."/>
            <person name="Sharon I."/>
            <person name="Castelle C.J."/>
            <person name="Probst A.J."/>
            <person name="Thomas B.C."/>
            <person name="Singh A."/>
            <person name="Wilkins M.J."/>
            <person name="Karaoz U."/>
            <person name="Brodie E.L."/>
            <person name="Williams K.H."/>
            <person name="Hubbard S.S."/>
            <person name="Banfield J.F."/>
        </authorList>
    </citation>
    <scope>NUCLEOTIDE SEQUENCE [LARGE SCALE GENOMIC DNA]</scope>
</reference>
<dbReference type="STRING" id="1802280.A3B37_02730"/>
<feature type="domain" description="Penicillin-binding protein dimerisation" evidence="4">
    <location>
        <begin position="2"/>
        <end position="40"/>
    </location>
</feature>
<dbReference type="InterPro" id="IPR005311">
    <property type="entry name" value="PBP_dimer"/>
</dbReference>
<dbReference type="Pfam" id="PF00905">
    <property type="entry name" value="Transpeptidase"/>
    <property type="match status" value="1"/>
</dbReference>
<evidence type="ECO:0000259" key="3">
    <source>
        <dbReference type="Pfam" id="PF00905"/>
    </source>
</evidence>
<organism evidence="5 6">
    <name type="scientific">Candidatus Sungbacteria bacterium RIFCSPLOWO2_01_FULL_59_16</name>
    <dbReference type="NCBI Taxonomy" id="1802280"/>
    <lineage>
        <taxon>Bacteria</taxon>
        <taxon>Candidatus Sungiibacteriota</taxon>
    </lineage>
</organism>
<dbReference type="AlphaFoldDB" id="A0A1G2LD32"/>
<evidence type="ECO:0000313" key="6">
    <source>
        <dbReference type="Proteomes" id="UP000176705"/>
    </source>
</evidence>
<dbReference type="GO" id="GO:0008658">
    <property type="term" value="F:penicillin binding"/>
    <property type="evidence" value="ECO:0007669"/>
    <property type="project" value="InterPro"/>
</dbReference>
<evidence type="ECO:0000256" key="2">
    <source>
        <dbReference type="ARBA" id="ARBA00023136"/>
    </source>
</evidence>
<evidence type="ECO:0000256" key="1">
    <source>
        <dbReference type="ARBA" id="ARBA00004370"/>
    </source>
</evidence>
<keyword evidence="2" id="KW-0472">Membrane</keyword>
<dbReference type="InterPro" id="IPR001460">
    <property type="entry name" value="PCN-bd_Tpept"/>
</dbReference>
<dbReference type="Proteomes" id="UP000176705">
    <property type="component" value="Unassembled WGS sequence"/>
</dbReference>
<sequence length="421" mass="45381">MRSADVIGKAGLEAQYEEILAGRAGEKLIEVDAGGAAIRERFIMKSDPGQSVMLELDAGLQRFAAATLERHLRALGKRAGAVVAMDPRDGAVRALVSYPSFDSNIFGRSVPRKDFERLKGDPAHPFFNRAVSGGYPSGSTIKPLLAVAALEEGVIEAEREIYDPGYLSVPNPYDPEHPTIFKDWKELGIVDMRRAIALSANVYFYTIGGGYRDIRGLGIERIKRWLERFGWGRALGIDLPAEYAGLVPDPELKKAIRPKDPVWRLGDTYITAIGQGDVQATPLQLAASIAAIANGGTLWKPRLASAVVGLDGETVREFRSEFIGRDIARAESLTVVREGMRQAVTAGSAAALADLPFAVAGKTGTAQTGAYGKNHGWFVGFAPSETPELVIAVLVEEGTGGSTDAVPIAKEVLYYYFTEAR</sequence>
<protein>
    <recommendedName>
        <fullName evidence="7">Penicillin-binding protein transpeptidase domain-containing protein</fullName>
    </recommendedName>
</protein>
<dbReference type="Gene3D" id="3.40.710.10">
    <property type="entry name" value="DD-peptidase/beta-lactamase superfamily"/>
    <property type="match status" value="1"/>
</dbReference>
<dbReference type="PANTHER" id="PTHR30627">
    <property type="entry name" value="PEPTIDOGLYCAN D,D-TRANSPEPTIDASE"/>
    <property type="match status" value="1"/>
</dbReference>
<dbReference type="Gene3D" id="3.90.1310.10">
    <property type="entry name" value="Penicillin-binding protein 2a (Domain 2)"/>
    <property type="match status" value="1"/>
</dbReference>
<dbReference type="EMBL" id="MHQS01000011">
    <property type="protein sequence ID" value="OHA08741.1"/>
    <property type="molecule type" value="Genomic_DNA"/>
</dbReference>
<proteinExistence type="predicted"/>
<name>A0A1G2LD32_9BACT</name>
<comment type="subcellular location">
    <subcellularLocation>
        <location evidence="1">Membrane</location>
    </subcellularLocation>
</comment>
<dbReference type="GO" id="GO:0071555">
    <property type="term" value="P:cell wall organization"/>
    <property type="evidence" value="ECO:0007669"/>
    <property type="project" value="TreeGrafter"/>
</dbReference>
<dbReference type="GO" id="GO:0005886">
    <property type="term" value="C:plasma membrane"/>
    <property type="evidence" value="ECO:0007669"/>
    <property type="project" value="TreeGrafter"/>
</dbReference>
<dbReference type="PANTHER" id="PTHR30627:SF2">
    <property type="entry name" value="PEPTIDOGLYCAN D,D-TRANSPEPTIDASE MRDA"/>
    <property type="match status" value="1"/>
</dbReference>